<accession>A0AAV5HQM3</accession>
<protein>
    <submittedName>
        <fullName evidence="1">Uncharacterized protein</fullName>
    </submittedName>
</protein>
<evidence type="ECO:0000313" key="1">
    <source>
        <dbReference type="EMBL" id="GKU87786.1"/>
    </source>
</evidence>
<dbReference type="AlphaFoldDB" id="A0AAV5HQM3"/>
<sequence>MELKSCLAEELARAETVPAGFKIKKGSVIPAKRRLVKKMMLDSFLKSISSVLSIIVHPCGSSKDLPSPENGCFQVERCQKL</sequence>
<proteinExistence type="predicted"/>
<evidence type="ECO:0000313" key="2">
    <source>
        <dbReference type="Proteomes" id="UP001054252"/>
    </source>
</evidence>
<organism evidence="1 2">
    <name type="scientific">Rubroshorea leprosula</name>
    <dbReference type="NCBI Taxonomy" id="152421"/>
    <lineage>
        <taxon>Eukaryota</taxon>
        <taxon>Viridiplantae</taxon>
        <taxon>Streptophyta</taxon>
        <taxon>Embryophyta</taxon>
        <taxon>Tracheophyta</taxon>
        <taxon>Spermatophyta</taxon>
        <taxon>Magnoliopsida</taxon>
        <taxon>eudicotyledons</taxon>
        <taxon>Gunneridae</taxon>
        <taxon>Pentapetalae</taxon>
        <taxon>rosids</taxon>
        <taxon>malvids</taxon>
        <taxon>Malvales</taxon>
        <taxon>Dipterocarpaceae</taxon>
        <taxon>Rubroshorea</taxon>
    </lineage>
</organism>
<comment type="caution">
    <text evidence="1">The sequence shown here is derived from an EMBL/GenBank/DDBJ whole genome shotgun (WGS) entry which is preliminary data.</text>
</comment>
<reference evidence="1 2" key="1">
    <citation type="journal article" date="2021" name="Commun. Biol.">
        <title>The genome of Shorea leprosula (Dipterocarpaceae) highlights the ecological relevance of drought in aseasonal tropical rainforests.</title>
        <authorList>
            <person name="Ng K.K.S."/>
            <person name="Kobayashi M.J."/>
            <person name="Fawcett J.A."/>
            <person name="Hatakeyama M."/>
            <person name="Paape T."/>
            <person name="Ng C.H."/>
            <person name="Ang C.C."/>
            <person name="Tnah L.H."/>
            <person name="Lee C.T."/>
            <person name="Nishiyama T."/>
            <person name="Sese J."/>
            <person name="O'Brien M.J."/>
            <person name="Copetti D."/>
            <person name="Mohd Noor M.I."/>
            <person name="Ong R.C."/>
            <person name="Putra M."/>
            <person name="Sireger I.Z."/>
            <person name="Indrioko S."/>
            <person name="Kosugi Y."/>
            <person name="Izuno A."/>
            <person name="Isagi Y."/>
            <person name="Lee S.L."/>
            <person name="Shimizu K.K."/>
        </authorList>
    </citation>
    <scope>NUCLEOTIDE SEQUENCE [LARGE SCALE GENOMIC DNA]</scope>
    <source>
        <strain evidence="1">214</strain>
    </source>
</reference>
<keyword evidence="2" id="KW-1185">Reference proteome</keyword>
<gene>
    <name evidence="1" type="ORF">SLEP1_g2127</name>
</gene>
<dbReference type="EMBL" id="BPVZ01000002">
    <property type="protein sequence ID" value="GKU87786.1"/>
    <property type="molecule type" value="Genomic_DNA"/>
</dbReference>
<name>A0AAV5HQM3_9ROSI</name>
<dbReference type="Proteomes" id="UP001054252">
    <property type="component" value="Unassembled WGS sequence"/>
</dbReference>